<organism evidence="6 7">
    <name type="scientific">Myroides marinus</name>
    <dbReference type="NCBI Taxonomy" id="703342"/>
    <lineage>
        <taxon>Bacteria</taxon>
        <taxon>Pseudomonadati</taxon>
        <taxon>Bacteroidota</taxon>
        <taxon>Flavobacteriia</taxon>
        <taxon>Flavobacteriales</taxon>
        <taxon>Flavobacteriaceae</taxon>
        <taxon>Myroides</taxon>
    </lineage>
</organism>
<dbReference type="InterPro" id="IPR002125">
    <property type="entry name" value="CMP_dCMP_dom"/>
</dbReference>
<dbReference type="PANTHER" id="PTHR11644">
    <property type="entry name" value="CYTIDINE DEAMINASE"/>
    <property type="match status" value="1"/>
</dbReference>
<dbReference type="GO" id="GO:0055086">
    <property type="term" value="P:nucleobase-containing small molecule metabolic process"/>
    <property type="evidence" value="ECO:0007669"/>
    <property type="project" value="UniProtKB-ARBA"/>
</dbReference>
<proteinExistence type="inferred from homology"/>
<dbReference type="GO" id="GO:0005829">
    <property type="term" value="C:cytosol"/>
    <property type="evidence" value="ECO:0007669"/>
    <property type="project" value="TreeGrafter"/>
</dbReference>
<dbReference type="GO" id="GO:0008270">
    <property type="term" value="F:zinc ion binding"/>
    <property type="evidence" value="ECO:0007669"/>
    <property type="project" value="InterPro"/>
</dbReference>
<comment type="caution">
    <text evidence="6">The sequence shown here is derived from an EMBL/GenBank/DDBJ whole genome shotgun (WGS) entry which is preliminary data.</text>
</comment>
<dbReference type="PANTHER" id="PTHR11644:SF2">
    <property type="entry name" value="CYTIDINE DEAMINASE"/>
    <property type="match status" value="1"/>
</dbReference>
<keyword evidence="3" id="KW-0378">Hydrolase</keyword>
<dbReference type="GO" id="GO:0004126">
    <property type="term" value="F:cytidine deaminase activity"/>
    <property type="evidence" value="ECO:0007669"/>
    <property type="project" value="UniProtKB-ARBA"/>
</dbReference>
<dbReference type="EMBL" id="LQNU01000057">
    <property type="protein sequence ID" value="KZE80279.1"/>
    <property type="molecule type" value="Genomic_DNA"/>
</dbReference>
<dbReference type="RefSeq" id="WP_038987972.1">
    <property type="nucleotide sequence ID" value="NZ_JWJO01000072.1"/>
</dbReference>
<dbReference type="SUPFAM" id="SSF53927">
    <property type="entry name" value="Cytidine deaminase-like"/>
    <property type="match status" value="1"/>
</dbReference>
<dbReference type="OrthoDB" id="9799092at2"/>
<feature type="domain" description="CMP/dCMP-type deaminase" evidence="5">
    <location>
        <begin position="1"/>
        <end position="132"/>
    </location>
</feature>
<name>A0A161S5V9_9FLAO</name>
<dbReference type="InterPro" id="IPR016193">
    <property type="entry name" value="Cytidine_deaminase-like"/>
</dbReference>
<evidence type="ECO:0000256" key="1">
    <source>
        <dbReference type="ARBA" id="ARBA00006576"/>
    </source>
</evidence>
<dbReference type="CDD" id="cd01283">
    <property type="entry name" value="cytidine_deaminase"/>
    <property type="match status" value="1"/>
</dbReference>
<reference evidence="6 7" key="1">
    <citation type="submission" date="2016-01" db="EMBL/GenBank/DDBJ databases">
        <title>Whole genome sequencing of Myroides marinus L41.</title>
        <authorList>
            <person name="Hong K.W."/>
        </authorList>
    </citation>
    <scope>NUCLEOTIDE SEQUENCE [LARGE SCALE GENOMIC DNA]</scope>
    <source>
        <strain evidence="6 7">L41</strain>
    </source>
</reference>
<evidence type="ECO:0000256" key="4">
    <source>
        <dbReference type="ARBA" id="ARBA00022833"/>
    </source>
</evidence>
<gene>
    <name evidence="6" type="ORF">AV926_10470</name>
</gene>
<keyword evidence="7" id="KW-1185">Reference proteome</keyword>
<evidence type="ECO:0000313" key="7">
    <source>
        <dbReference type="Proteomes" id="UP000076630"/>
    </source>
</evidence>
<dbReference type="InterPro" id="IPR016192">
    <property type="entry name" value="APOBEC/CMP_deaminase_Zn-bd"/>
</dbReference>
<dbReference type="Proteomes" id="UP000076630">
    <property type="component" value="Unassembled WGS sequence"/>
</dbReference>
<keyword evidence="2" id="KW-0479">Metal-binding</keyword>
<dbReference type="InterPro" id="IPR050202">
    <property type="entry name" value="Cyt/Deoxycyt_deaminase"/>
</dbReference>
<dbReference type="GO" id="GO:0072527">
    <property type="term" value="P:pyrimidine-containing compound metabolic process"/>
    <property type="evidence" value="ECO:0007669"/>
    <property type="project" value="UniProtKB-ARBA"/>
</dbReference>
<evidence type="ECO:0000256" key="2">
    <source>
        <dbReference type="ARBA" id="ARBA00022723"/>
    </source>
</evidence>
<dbReference type="AlphaFoldDB" id="A0A161S5V9"/>
<evidence type="ECO:0000313" key="6">
    <source>
        <dbReference type="EMBL" id="KZE80279.1"/>
    </source>
</evidence>
<protein>
    <submittedName>
        <fullName evidence="6">Cytidine deaminase</fullName>
    </submittedName>
</protein>
<dbReference type="Gene3D" id="3.40.140.10">
    <property type="entry name" value="Cytidine Deaminase, domain 2"/>
    <property type="match status" value="1"/>
</dbReference>
<dbReference type="GO" id="GO:0042802">
    <property type="term" value="F:identical protein binding"/>
    <property type="evidence" value="ECO:0007669"/>
    <property type="project" value="UniProtKB-ARBA"/>
</dbReference>
<evidence type="ECO:0000256" key="3">
    <source>
        <dbReference type="ARBA" id="ARBA00022801"/>
    </source>
</evidence>
<accession>A0A161S5V9</accession>
<comment type="similarity">
    <text evidence="1">Belongs to the cytidine and deoxycytidylate deaminase family.</text>
</comment>
<dbReference type="Pfam" id="PF00383">
    <property type="entry name" value="dCMP_cyt_deam_1"/>
    <property type="match status" value="1"/>
</dbReference>
<dbReference type="PROSITE" id="PS00903">
    <property type="entry name" value="CYT_DCMP_DEAMINASES_1"/>
    <property type="match status" value="1"/>
</dbReference>
<keyword evidence="4" id="KW-0862">Zinc</keyword>
<sequence>MESKKLKEIAQSYAKHRELNDFITYGSVAAAIETIDGNVYTGVSIDTACSMGFCAEHGAVSEMLKHGENKISKVVAVTEEGKAVPPCGRCRELMSQLSQENENAIVEVEDNCFVTLGSLIPYDWKKGMNREW</sequence>
<evidence type="ECO:0000259" key="5">
    <source>
        <dbReference type="PROSITE" id="PS51747"/>
    </source>
</evidence>
<dbReference type="PROSITE" id="PS51747">
    <property type="entry name" value="CYT_DCMP_DEAMINASES_2"/>
    <property type="match status" value="1"/>
</dbReference>